<organism evidence="2 3">
    <name type="scientific">Paraglomus brasilianum</name>
    <dbReference type="NCBI Taxonomy" id="144538"/>
    <lineage>
        <taxon>Eukaryota</taxon>
        <taxon>Fungi</taxon>
        <taxon>Fungi incertae sedis</taxon>
        <taxon>Mucoromycota</taxon>
        <taxon>Glomeromycotina</taxon>
        <taxon>Glomeromycetes</taxon>
        <taxon>Paraglomerales</taxon>
        <taxon>Paraglomeraceae</taxon>
        <taxon>Paraglomus</taxon>
    </lineage>
</organism>
<dbReference type="EMBL" id="CAJVPI010006424">
    <property type="protein sequence ID" value="CAG8678602.1"/>
    <property type="molecule type" value="Genomic_DNA"/>
</dbReference>
<sequence length="62" mass="7658">NIENLDVKVAERLDDRLNMIEDTVCNEVRELRNEVKEVRNEVKEMREKFDKFEETFENSRRR</sequence>
<name>A0A9N9HGF8_9GLOM</name>
<accession>A0A9N9HGF8</accession>
<evidence type="ECO:0000256" key="1">
    <source>
        <dbReference type="SAM" id="Coils"/>
    </source>
</evidence>
<keyword evidence="1" id="KW-0175">Coiled coil</keyword>
<reference evidence="2" key="1">
    <citation type="submission" date="2021-06" db="EMBL/GenBank/DDBJ databases">
        <authorList>
            <person name="Kallberg Y."/>
            <person name="Tangrot J."/>
            <person name="Rosling A."/>
        </authorList>
    </citation>
    <scope>NUCLEOTIDE SEQUENCE</scope>
    <source>
        <strain evidence="2">BR232B</strain>
    </source>
</reference>
<proteinExistence type="predicted"/>
<gene>
    <name evidence="2" type="ORF">PBRASI_LOCUS11679</name>
</gene>
<feature type="coiled-coil region" evidence="1">
    <location>
        <begin position="21"/>
        <end position="62"/>
    </location>
</feature>
<keyword evidence="3" id="KW-1185">Reference proteome</keyword>
<protein>
    <submittedName>
        <fullName evidence="2">11409_t:CDS:1</fullName>
    </submittedName>
</protein>
<comment type="caution">
    <text evidence="2">The sequence shown here is derived from an EMBL/GenBank/DDBJ whole genome shotgun (WGS) entry which is preliminary data.</text>
</comment>
<feature type="non-terminal residue" evidence="2">
    <location>
        <position position="1"/>
    </location>
</feature>
<dbReference type="AlphaFoldDB" id="A0A9N9HGF8"/>
<feature type="non-terminal residue" evidence="2">
    <location>
        <position position="62"/>
    </location>
</feature>
<dbReference type="Proteomes" id="UP000789739">
    <property type="component" value="Unassembled WGS sequence"/>
</dbReference>
<evidence type="ECO:0000313" key="3">
    <source>
        <dbReference type="Proteomes" id="UP000789739"/>
    </source>
</evidence>
<evidence type="ECO:0000313" key="2">
    <source>
        <dbReference type="EMBL" id="CAG8678602.1"/>
    </source>
</evidence>